<dbReference type="RefSeq" id="WP_318351061.1">
    <property type="nucleotide sequence ID" value="NZ_AP018694.1"/>
</dbReference>
<name>A0A5K7S992_9BACT</name>
<dbReference type="Pfam" id="PF14125">
    <property type="entry name" value="DUF4292"/>
    <property type="match status" value="2"/>
</dbReference>
<gene>
    <name evidence="1" type="ORF">AQPE_2290</name>
</gene>
<evidence type="ECO:0000313" key="1">
    <source>
        <dbReference type="EMBL" id="BBE18130.1"/>
    </source>
</evidence>
<protein>
    <submittedName>
        <fullName evidence="1">Uncharacterized protein</fullName>
    </submittedName>
</protein>
<dbReference type="InterPro" id="IPR025634">
    <property type="entry name" value="DUF4292"/>
</dbReference>
<keyword evidence="2" id="KW-1185">Reference proteome</keyword>
<dbReference type="KEGG" id="anf:AQPE_2290"/>
<reference evidence="1" key="1">
    <citation type="journal article" date="2020" name="Int. J. Syst. Evol. Microbiol.">
        <title>Aquipluma nitroreducens gen. nov. sp. nov., a novel facultatively anaerobic bacterium isolated from a freshwater lake.</title>
        <authorList>
            <person name="Watanabe M."/>
            <person name="Kojima H."/>
            <person name="Fukui M."/>
        </authorList>
    </citation>
    <scope>NUCLEOTIDE SEQUENCE</scope>
    <source>
        <strain evidence="1">MeG22</strain>
    </source>
</reference>
<organism evidence="1 2">
    <name type="scientific">Aquipluma nitroreducens</name>
    <dbReference type="NCBI Taxonomy" id="2010828"/>
    <lineage>
        <taxon>Bacteria</taxon>
        <taxon>Pseudomonadati</taxon>
        <taxon>Bacteroidota</taxon>
        <taxon>Bacteroidia</taxon>
        <taxon>Marinilabiliales</taxon>
        <taxon>Prolixibacteraceae</taxon>
        <taxon>Aquipluma</taxon>
    </lineage>
</organism>
<dbReference type="Proteomes" id="UP001193389">
    <property type="component" value="Chromosome"/>
</dbReference>
<dbReference type="AlphaFoldDB" id="A0A5K7S992"/>
<sequence>MVVKPIGTNKLIRNIENNAFDYKHLSIKKINCQFDNGKTKTSFRASIMAEKDKQIIVMLSKLNIPVGRLWLTPDSVKFINYLEKNYFLDDYSYLSSMLDMDLDFETIHAIVSNNIFSLGAEKRDKEIKDYEAKIDSGMYVLESEKKLKPRKENQKMSDRKLARKSHKIIPNSPVRQTIYVDPVTYKLRKIKMVDVANSRNLNIDFSDFVPVEKQLYPGEMSLNFTSPESSMKLNIKFAGFSTEEEKEIRFRVPERYTQINR</sequence>
<accession>A0A5K7S992</accession>
<evidence type="ECO:0000313" key="2">
    <source>
        <dbReference type="Proteomes" id="UP001193389"/>
    </source>
</evidence>
<proteinExistence type="predicted"/>
<dbReference type="EMBL" id="AP018694">
    <property type="protein sequence ID" value="BBE18130.1"/>
    <property type="molecule type" value="Genomic_DNA"/>
</dbReference>